<feature type="region of interest" description="Disordered" evidence="1">
    <location>
        <begin position="200"/>
        <end position="274"/>
    </location>
</feature>
<evidence type="ECO:0000313" key="2">
    <source>
        <dbReference type="EMBL" id="KAF2706104.1"/>
    </source>
</evidence>
<dbReference type="Proteomes" id="UP000799428">
    <property type="component" value="Unassembled WGS sequence"/>
</dbReference>
<name>A0A6G1JZS2_9PLEO</name>
<evidence type="ECO:0000256" key="1">
    <source>
        <dbReference type="SAM" id="MobiDB-lite"/>
    </source>
</evidence>
<evidence type="ECO:0000313" key="3">
    <source>
        <dbReference type="Proteomes" id="UP000799428"/>
    </source>
</evidence>
<proteinExistence type="predicted"/>
<reference evidence="2" key="1">
    <citation type="journal article" date="2020" name="Stud. Mycol.">
        <title>101 Dothideomycetes genomes: a test case for predicting lifestyles and emergence of pathogens.</title>
        <authorList>
            <person name="Haridas S."/>
            <person name="Albert R."/>
            <person name="Binder M."/>
            <person name="Bloem J."/>
            <person name="Labutti K."/>
            <person name="Salamov A."/>
            <person name="Andreopoulos B."/>
            <person name="Baker S."/>
            <person name="Barry K."/>
            <person name="Bills G."/>
            <person name="Bluhm B."/>
            <person name="Cannon C."/>
            <person name="Castanera R."/>
            <person name="Culley D."/>
            <person name="Daum C."/>
            <person name="Ezra D."/>
            <person name="Gonzalez J."/>
            <person name="Henrissat B."/>
            <person name="Kuo A."/>
            <person name="Liang C."/>
            <person name="Lipzen A."/>
            <person name="Lutzoni F."/>
            <person name="Magnuson J."/>
            <person name="Mondo S."/>
            <person name="Nolan M."/>
            <person name="Ohm R."/>
            <person name="Pangilinan J."/>
            <person name="Park H.-J."/>
            <person name="Ramirez L."/>
            <person name="Alfaro M."/>
            <person name="Sun H."/>
            <person name="Tritt A."/>
            <person name="Yoshinaga Y."/>
            <person name="Zwiers L.-H."/>
            <person name="Turgeon B."/>
            <person name="Goodwin S."/>
            <person name="Spatafora J."/>
            <person name="Crous P."/>
            <person name="Grigoriev I."/>
        </authorList>
    </citation>
    <scope>NUCLEOTIDE SEQUENCE</scope>
    <source>
        <strain evidence="2">CBS 279.74</strain>
    </source>
</reference>
<feature type="compositionally biased region" description="Basic and acidic residues" evidence="1">
    <location>
        <begin position="246"/>
        <end position="265"/>
    </location>
</feature>
<dbReference type="EMBL" id="MU005776">
    <property type="protein sequence ID" value="KAF2706104.1"/>
    <property type="molecule type" value="Genomic_DNA"/>
</dbReference>
<feature type="compositionally biased region" description="Basic residues" evidence="1">
    <location>
        <begin position="235"/>
        <end position="245"/>
    </location>
</feature>
<dbReference type="AlphaFoldDB" id="A0A6G1JZS2"/>
<protein>
    <submittedName>
        <fullName evidence="2">Uncharacterized protein</fullName>
    </submittedName>
</protein>
<sequence>MQARLSARRLAGANWQNQLLQAYLTRSHARKSAGLSATKLTSSDKTDQVDSSAINHSLSGRVDLVTLDRFDFARFAELTLLFQTKSTQRYTTKSTGPGKFDRVDCDEIDQLGQIRLRQTESTKSHAAKSTLRGTFDLVVCDKFDLQKQIRSGLQHKIDPTKSTRCQHKINPVPARNQPVACDKINPVACDKIELQKQFGRGTRTKSTAKNKFGTVTRTKSTSRTKSGRVTGAKLTRQKQNRPRSRNKIDFQGRNRPEGRVEIDRKKPVHGPENG</sequence>
<keyword evidence="3" id="KW-1185">Reference proteome</keyword>
<organism evidence="2 3">
    <name type="scientific">Pleomassaria siparia CBS 279.74</name>
    <dbReference type="NCBI Taxonomy" id="1314801"/>
    <lineage>
        <taxon>Eukaryota</taxon>
        <taxon>Fungi</taxon>
        <taxon>Dikarya</taxon>
        <taxon>Ascomycota</taxon>
        <taxon>Pezizomycotina</taxon>
        <taxon>Dothideomycetes</taxon>
        <taxon>Pleosporomycetidae</taxon>
        <taxon>Pleosporales</taxon>
        <taxon>Pleomassariaceae</taxon>
        <taxon>Pleomassaria</taxon>
    </lineage>
</organism>
<gene>
    <name evidence="2" type="ORF">K504DRAFT_536372</name>
</gene>
<accession>A0A6G1JZS2</accession>